<keyword evidence="4 6" id="KW-0418">Kinase</keyword>
<dbReference type="InterPro" id="IPR011990">
    <property type="entry name" value="TPR-like_helical_dom_sf"/>
</dbReference>
<name>A0A0V9UM85_9NOCA</name>
<dbReference type="InterPro" id="IPR008271">
    <property type="entry name" value="Ser/Thr_kinase_AS"/>
</dbReference>
<keyword evidence="5 6" id="KW-0067">ATP-binding</keyword>
<dbReference type="InterPro" id="IPR049945">
    <property type="entry name" value="AAA_22"/>
</dbReference>
<dbReference type="GO" id="GO:0016887">
    <property type="term" value="F:ATP hydrolysis activity"/>
    <property type="evidence" value="ECO:0007669"/>
    <property type="project" value="InterPro"/>
</dbReference>
<dbReference type="GO" id="GO:0046872">
    <property type="term" value="F:metal ion binding"/>
    <property type="evidence" value="ECO:0007669"/>
    <property type="project" value="UniProtKB-UniRule"/>
</dbReference>
<accession>A0A0V9UM85</accession>
<evidence type="ECO:0000256" key="3">
    <source>
        <dbReference type="ARBA" id="ARBA00022741"/>
    </source>
</evidence>
<dbReference type="PROSITE" id="PS50011">
    <property type="entry name" value="PROTEIN_KINASE_DOM"/>
    <property type="match status" value="1"/>
</dbReference>
<evidence type="ECO:0000256" key="8">
    <source>
        <dbReference type="SAM" id="MobiDB-lite"/>
    </source>
</evidence>
<sequence length="1167" mass="128465">MTENDPAATQRAPIVDVAETDIVRALHDAGFTDAVEIGRGGFGVVYRCRQAELDRDVAVKVLRRSPEPTDLERFLREQRAMGRLSGHPNIVTVLQAGATNTGLPYLVMHYHPHDSLDTRIRRHGPITWPEAVRIGVKVAGALETAHRSDVLHRDIKPGNILLTEYGEPQLTDFGIARVGGGFRTTAGEITGSPAFTAPEVLRGHAPTPAADVYGLSATLFAAITGHAAFERKEGEKIVAQFVRITSEPVPDLRGEGIPDDVCEALERGMATDVEDRPQTAAEFGDLLRDVQRAHNLPIDEMALPGSPPSGPFPPRSAPPVTGPASTVSGRSSTVSGRTGPSTAPSTRFRPPSTSRPLIERSRLISFLRVGGRRRLIAIHAPTGFGKSTLAAQWRNVLAAEGVPVAWLTVDSDDNNVLWFLAHLVEAMKQIRPVLARELGQILDAHGDEAERYVLCTLIDELHRTDIAATLVIDDWHRVTSTETVAALEFLLDRGCHHLQLVVTSRNRSGLPLSRMRVRDELVEIDSTALRFGVDESNAFLRDIGGIDLDPEDVEDLTRTTEGWAAALQLASLSLRDSDDPSWMIENITGRHHAIGEFLADNVLSTLEPQMYEFLLATCITESVSGGLAAALTGDPRSQAVLEEAEERDLFLRHVDDERVWFRYHHMFLDFLRRRLERDHPERIAGLHRTAAEWFARHHMLREAVDHAMEAGDTEFAVDLLAADGMYLMEHGHIAPLLALIGTLPPQAVAREPRLLLAQAWANSALQRLSRSRSILATARELLEQGVTAGQDPYALRLEADAIEAANLMNADRLDGIDALVAPCLDDPSAVHPWVVSAASDFASYADIFRFDFDSAVRRQEWAAPFHRETRGPFAAIYGQCLCGIAVNEQLDVEGAEKYFRTALRRARRNGGIHTHSGRLAAAMLGELLYEQGRTTEAETLLDESNLMGIDGGATDFMIARFATAARLKMLRGDRETAGQLLDEGLRAAALNDLPRLRARMENERMRLGLGVVSAPARTMPDSDRPNPDGTVEIRLQLEDATAIRLLCESDEPGAPERAVDWAQLWVRRTAGLRPRAHLQATRLLVCCLHAAGRTEEAERALATVAAECGKRGMVRYLVDGGPRATRTLGALHRRMQEGRWPDDWARVDAQFLERAARLAEDENRPVV</sequence>
<evidence type="ECO:0000313" key="10">
    <source>
        <dbReference type="EMBL" id="KSZ59113.1"/>
    </source>
</evidence>
<dbReference type="PIRSF" id="PIRSF000574">
    <property type="entry name" value="Ser/Thr_PK_PknK_prd"/>
    <property type="match status" value="1"/>
</dbReference>
<dbReference type="Proteomes" id="UP000053060">
    <property type="component" value="Unassembled WGS sequence"/>
</dbReference>
<evidence type="ECO:0000256" key="5">
    <source>
        <dbReference type="ARBA" id="ARBA00022840"/>
    </source>
</evidence>
<dbReference type="CDD" id="cd14014">
    <property type="entry name" value="STKc_PknB_like"/>
    <property type="match status" value="1"/>
</dbReference>
<feature type="binding site" evidence="7">
    <location>
        <position position="60"/>
    </location>
    <ligand>
        <name>ATP</name>
        <dbReference type="ChEBI" id="CHEBI:30616"/>
    </ligand>
</feature>
<dbReference type="PANTHER" id="PTHR43289">
    <property type="entry name" value="MITOGEN-ACTIVATED PROTEIN KINASE KINASE KINASE 20-RELATED"/>
    <property type="match status" value="1"/>
</dbReference>
<dbReference type="PATRIC" id="fig|1441730.3.peg.2238"/>
<feature type="domain" description="Protein kinase" evidence="9">
    <location>
        <begin position="31"/>
        <end position="297"/>
    </location>
</feature>
<comment type="catalytic activity">
    <reaction evidence="6">
        <text>L-seryl-[protein] + ATP = O-phospho-L-seryl-[protein] + ADP + H(+)</text>
        <dbReference type="Rhea" id="RHEA:17989"/>
        <dbReference type="Rhea" id="RHEA-COMP:9863"/>
        <dbReference type="Rhea" id="RHEA-COMP:11604"/>
        <dbReference type="ChEBI" id="CHEBI:15378"/>
        <dbReference type="ChEBI" id="CHEBI:29999"/>
        <dbReference type="ChEBI" id="CHEBI:30616"/>
        <dbReference type="ChEBI" id="CHEBI:83421"/>
        <dbReference type="ChEBI" id="CHEBI:456216"/>
        <dbReference type="EC" id="2.7.11.1"/>
    </reaction>
</comment>
<comment type="catalytic activity">
    <reaction evidence="6">
        <text>L-threonyl-[protein] + ATP = O-phospho-L-threonyl-[protein] + ADP + H(+)</text>
        <dbReference type="Rhea" id="RHEA:46608"/>
        <dbReference type="Rhea" id="RHEA-COMP:11060"/>
        <dbReference type="Rhea" id="RHEA-COMP:11605"/>
        <dbReference type="ChEBI" id="CHEBI:15378"/>
        <dbReference type="ChEBI" id="CHEBI:30013"/>
        <dbReference type="ChEBI" id="CHEBI:30616"/>
        <dbReference type="ChEBI" id="CHEBI:61977"/>
        <dbReference type="ChEBI" id="CHEBI:456216"/>
        <dbReference type="EC" id="2.7.11.1"/>
    </reaction>
</comment>
<dbReference type="Gene3D" id="1.25.40.10">
    <property type="entry name" value="Tetratricopeptide repeat domain"/>
    <property type="match status" value="1"/>
</dbReference>
<dbReference type="Gene3D" id="1.10.510.10">
    <property type="entry name" value="Transferase(Phosphotransferase) domain 1"/>
    <property type="match status" value="1"/>
</dbReference>
<dbReference type="SUPFAM" id="SSF52540">
    <property type="entry name" value="P-loop containing nucleoside triphosphate hydrolases"/>
    <property type="match status" value="1"/>
</dbReference>
<dbReference type="SMART" id="SM00220">
    <property type="entry name" value="S_TKc"/>
    <property type="match status" value="1"/>
</dbReference>
<gene>
    <name evidence="10" type="ORF">Z045_10750</name>
</gene>
<proteinExistence type="inferred from homology"/>
<feature type="compositionally biased region" description="Pro residues" evidence="8">
    <location>
        <begin position="305"/>
        <end position="321"/>
    </location>
</feature>
<keyword evidence="3 6" id="KW-0547">Nucleotide-binding</keyword>
<dbReference type="GO" id="GO:0106310">
    <property type="term" value="F:protein serine kinase activity"/>
    <property type="evidence" value="ECO:0007669"/>
    <property type="project" value="UniProtKB-UniRule"/>
</dbReference>
<dbReference type="Pfam" id="PF00069">
    <property type="entry name" value="Pkinase"/>
    <property type="match status" value="1"/>
</dbReference>
<organism evidence="10 11">
    <name type="scientific">Rhodococcus pyridinivorans KG-16</name>
    <dbReference type="NCBI Taxonomy" id="1441730"/>
    <lineage>
        <taxon>Bacteria</taxon>
        <taxon>Bacillati</taxon>
        <taxon>Actinomycetota</taxon>
        <taxon>Actinomycetes</taxon>
        <taxon>Mycobacteriales</taxon>
        <taxon>Nocardiaceae</taxon>
        <taxon>Rhodococcus</taxon>
    </lineage>
</organism>
<dbReference type="InterPro" id="IPR011009">
    <property type="entry name" value="Kinase-like_dom_sf"/>
</dbReference>
<keyword evidence="2 6" id="KW-0808">Transferase</keyword>
<feature type="compositionally biased region" description="Low complexity" evidence="8">
    <location>
        <begin position="325"/>
        <end position="342"/>
    </location>
</feature>
<dbReference type="Gene3D" id="3.30.200.20">
    <property type="entry name" value="Phosphorylase Kinase, domain 1"/>
    <property type="match status" value="1"/>
</dbReference>
<dbReference type="Gene3D" id="3.40.50.300">
    <property type="entry name" value="P-loop containing nucleotide triphosphate hydrolases"/>
    <property type="match status" value="1"/>
</dbReference>
<evidence type="ECO:0000256" key="1">
    <source>
        <dbReference type="ARBA" id="ARBA00022527"/>
    </source>
</evidence>
<evidence type="ECO:0000313" key="11">
    <source>
        <dbReference type="Proteomes" id="UP000053060"/>
    </source>
</evidence>
<evidence type="ECO:0000256" key="6">
    <source>
        <dbReference type="PIRNR" id="PIRNR000574"/>
    </source>
</evidence>
<comment type="similarity">
    <text evidence="6">Belongs to the protein kinase superfamily.</text>
</comment>
<evidence type="ECO:0000256" key="2">
    <source>
        <dbReference type="ARBA" id="ARBA00022679"/>
    </source>
</evidence>
<reference evidence="11" key="1">
    <citation type="submission" date="2015-01" db="EMBL/GenBank/DDBJ databases">
        <title>Draft genome sequence of Rhodococcus pyridinivorans strain KG-16, a hydrocarbon-degrading bacterium.</title>
        <authorList>
            <person name="Aggarwal R.K."/>
            <person name="Dawar C."/>
        </authorList>
    </citation>
    <scope>NUCLEOTIDE SEQUENCE [LARGE SCALE GENOMIC DNA]</scope>
    <source>
        <strain evidence="11">KG-16</strain>
    </source>
</reference>
<dbReference type="PROSITE" id="PS00107">
    <property type="entry name" value="PROTEIN_KINASE_ATP"/>
    <property type="match status" value="1"/>
</dbReference>
<evidence type="ECO:0000256" key="7">
    <source>
        <dbReference type="PROSITE-ProRule" id="PRU10141"/>
    </source>
</evidence>
<dbReference type="InterPro" id="IPR016236">
    <property type="entry name" value="Ser/Thr_kinase_PknK_prd"/>
</dbReference>
<dbReference type="PANTHER" id="PTHR43289:SF6">
    <property type="entry name" value="SERINE_THREONINE-PROTEIN KINASE NEKL-3"/>
    <property type="match status" value="1"/>
</dbReference>
<dbReference type="GO" id="GO:0005524">
    <property type="term" value="F:ATP binding"/>
    <property type="evidence" value="ECO:0007669"/>
    <property type="project" value="UniProtKB-UniRule"/>
</dbReference>
<comment type="caution">
    <text evidence="10">The sequence shown here is derived from an EMBL/GenBank/DDBJ whole genome shotgun (WGS) entry which is preliminary data.</text>
</comment>
<dbReference type="EMBL" id="AZXY01000004">
    <property type="protein sequence ID" value="KSZ59113.1"/>
    <property type="molecule type" value="Genomic_DNA"/>
</dbReference>
<reference evidence="10 11" key="2">
    <citation type="journal article" date="2016" name="Genome Announc.">
        <title>Draft Genome Sequence of a Versatile Hydrocarbon-Degrading Bacterium, Rhodococcus pyridinivorans Strain KG-16, Collected from Oil Fields in India.</title>
        <authorList>
            <person name="Aggarwal R.K."/>
            <person name="Dawar C."/>
            <person name="Phanindranath R."/>
            <person name="Mutnuri L."/>
            <person name="Dayal A.M."/>
        </authorList>
    </citation>
    <scope>NUCLEOTIDE SEQUENCE [LARGE SCALE GENOMIC DNA]</scope>
    <source>
        <strain evidence="10 11">KG-16</strain>
    </source>
</reference>
<dbReference type="AlphaFoldDB" id="A0A0V9UM85"/>
<keyword evidence="1 6" id="KW-0723">Serine/threonine-protein kinase</keyword>
<dbReference type="EC" id="2.7.11.1" evidence="6"/>
<dbReference type="InterPro" id="IPR059106">
    <property type="entry name" value="WHD_MalT"/>
</dbReference>
<evidence type="ECO:0000259" key="9">
    <source>
        <dbReference type="PROSITE" id="PS50011"/>
    </source>
</evidence>
<dbReference type="SUPFAM" id="SSF56112">
    <property type="entry name" value="Protein kinase-like (PK-like)"/>
    <property type="match status" value="1"/>
</dbReference>
<dbReference type="Pfam" id="PF25873">
    <property type="entry name" value="WHD_MalT"/>
    <property type="match status" value="1"/>
</dbReference>
<feature type="region of interest" description="Disordered" evidence="8">
    <location>
        <begin position="299"/>
        <end position="355"/>
    </location>
</feature>
<dbReference type="InterPro" id="IPR017441">
    <property type="entry name" value="Protein_kinase_ATP_BS"/>
</dbReference>
<dbReference type="InterPro" id="IPR000719">
    <property type="entry name" value="Prot_kinase_dom"/>
</dbReference>
<evidence type="ECO:0000256" key="4">
    <source>
        <dbReference type="ARBA" id="ARBA00022777"/>
    </source>
</evidence>
<dbReference type="GO" id="GO:0004674">
    <property type="term" value="F:protein serine/threonine kinase activity"/>
    <property type="evidence" value="ECO:0007669"/>
    <property type="project" value="UniProtKB-UniRule"/>
</dbReference>
<dbReference type="PROSITE" id="PS00108">
    <property type="entry name" value="PROTEIN_KINASE_ST"/>
    <property type="match status" value="1"/>
</dbReference>
<dbReference type="Pfam" id="PF13401">
    <property type="entry name" value="AAA_22"/>
    <property type="match status" value="1"/>
</dbReference>
<dbReference type="RefSeq" id="WP_060651873.1">
    <property type="nucleotide sequence ID" value="NZ_AZXY01000004.1"/>
</dbReference>
<dbReference type="InterPro" id="IPR027417">
    <property type="entry name" value="P-loop_NTPase"/>
</dbReference>
<protein>
    <recommendedName>
        <fullName evidence="6">Serine/threonine-protein kinase PknK</fullName>
        <ecNumber evidence="6">2.7.11.1</ecNumber>
    </recommendedName>
    <alternativeName>
        <fullName evidence="6">Protein kinase K</fullName>
    </alternativeName>
</protein>